<dbReference type="Proteomes" id="UP000266301">
    <property type="component" value="Chromosome"/>
</dbReference>
<dbReference type="KEGG" id="cfer:D4Z93_09430"/>
<dbReference type="CDD" id="cd03135">
    <property type="entry name" value="GATase1_DJ-1"/>
    <property type="match status" value="1"/>
</dbReference>
<dbReference type="AlphaFoldDB" id="A0A386H4U4"/>
<evidence type="ECO:0000313" key="3">
    <source>
        <dbReference type="Proteomes" id="UP000266301"/>
    </source>
</evidence>
<dbReference type="InterPro" id="IPR050325">
    <property type="entry name" value="Prot/Nucl_acid_deglycase"/>
</dbReference>
<dbReference type="NCBIfam" id="TIGR01383">
    <property type="entry name" value="not_thiJ"/>
    <property type="match status" value="1"/>
</dbReference>
<sequence>MKKALVLFADGFEEIEALTVVDVLRRGGVRSVICSADDNKCISGAHDVIVKSDMSLCDIDESEYDALIVPGGMPGAENLKNNDRVINLIKKFNNENKILGAICAGPIVFEKAGILGNMKATSYPGFKEKLNARTYIENELVVQDGNIITSRGPATAAYFSLKVLENLEGKGVSDSVKKDMLIDFVEDII</sequence>
<dbReference type="InterPro" id="IPR029062">
    <property type="entry name" value="Class_I_gatase-like"/>
</dbReference>
<dbReference type="GO" id="GO:0005737">
    <property type="term" value="C:cytoplasm"/>
    <property type="evidence" value="ECO:0007669"/>
    <property type="project" value="TreeGrafter"/>
</dbReference>
<keyword evidence="3" id="KW-1185">Reference proteome</keyword>
<dbReference type="PANTHER" id="PTHR48094:SF12">
    <property type="entry name" value="PARKINSON DISEASE PROTEIN 7 HOMOLOG"/>
    <property type="match status" value="1"/>
</dbReference>
<proteinExistence type="predicted"/>
<dbReference type="Gene3D" id="3.40.50.880">
    <property type="match status" value="1"/>
</dbReference>
<organism evidence="2 3">
    <name type="scientific">Clostridium fermenticellae</name>
    <dbReference type="NCBI Taxonomy" id="2068654"/>
    <lineage>
        <taxon>Bacteria</taxon>
        <taxon>Bacillati</taxon>
        <taxon>Bacillota</taxon>
        <taxon>Clostridia</taxon>
        <taxon>Eubacteriales</taxon>
        <taxon>Clostridiaceae</taxon>
        <taxon>Clostridium</taxon>
    </lineage>
</organism>
<evidence type="ECO:0000313" key="2">
    <source>
        <dbReference type="EMBL" id="AYD40739.1"/>
    </source>
</evidence>
<dbReference type="EMBL" id="CP032416">
    <property type="protein sequence ID" value="AYD40739.1"/>
    <property type="molecule type" value="Genomic_DNA"/>
</dbReference>
<dbReference type="SUPFAM" id="SSF52317">
    <property type="entry name" value="Class I glutamine amidotransferase-like"/>
    <property type="match status" value="1"/>
</dbReference>
<reference evidence="2 3" key="1">
    <citation type="journal article" date="2019" name="Int. J. Syst. Evol. Microbiol.">
        <title>Clostridium fermenticellae sp. nov., isolated from the mud in a fermentation cellar for the production of the Chinese liquor, baijiu.</title>
        <authorList>
            <person name="Xu P.X."/>
            <person name="Chai L.J."/>
            <person name="Qiu T."/>
            <person name="Zhang X.J."/>
            <person name="Lu Z.M."/>
            <person name="Xiao C."/>
            <person name="Wang S.T."/>
            <person name="Shen C.H."/>
            <person name="Shi J.S."/>
            <person name="Xu Z.H."/>
        </authorList>
    </citation>
    <scope>NUCLEOTIDE SEQUENCE [LARGE SCALE GENOMIC DNA]</scope>
    <source>
        <strain evidence="2 3">JN500901</strain>
    </source>
</reference>
<gene>
    <name evidence="2" type="ORF">D4Z93_09430</name>
</gene>
<dbReference type="InterPro" id="IPR002818">
    <property type="entry name" value="DJ-1/PfpI"/>
</dbReference>
<dbReference type="RefSeq" id="WP_119972977.1">
    <property type="nucleotide sequence ID" value="NZ_CP032416.1"/>
</dbReference>
<dbReference type="Pfam" id="PF01965">
    <property type="entry name" value="DJ-1_PfpI"/>
    <property type="match status" value="1"/>
</dbReference>
<dbReference type="PANTHER" id="PTHR48094">
    <property type="entry name" value="PROTEIN/NUCLEIC ACID DEGLYCASE DJ-1-RELATED"/>
    <property type="match status" value="1"/>
</dbReference>
<accession>A0A386H4U4</accession>
<protein>
    <submittedName>
        <fullName evidence="2">DJ-1 family protein</fullName>
    </submittedName>
</protein>
<name>A0A386H4U4_9CLOT</name>
<dbReference type="OrthoDB" id="9800516at2"/>
<evidence type="ECO:0000259" key="1">
    <source>
        <dbReference type="Pfam" id="PF01965"/>
    </source>
</evidence>
<dbReference type="InterPro" id="IPR006287">
    <property type="entry name" value="DJ-1"/>
</dbReference>
<feature type="domain" description="DJ-1/PfpI" evidence="1">
    <location>
        <begin position="2"/>
        <end position="165"/>
    </location>
</feature>